<dbReference type="AlphaFoldDB" id="A0A9D1ZRS7"/>
<sequence>MTPDELTRLRQLHEQASPAPWHFNTFGYLADIVDDESEIVLELGPSALLDEGERQDATLMVEARNALSALLDTNEKLTQRAERAEALLARINRAHPEIYEQALAASTAAEAQAWEEGFTQGAAYYHESGKEPADFTETATTLNPYKEQA</sequence>
<organism evidence="3 4">
    <name type="scientific">Candidatus Rothia avicola</name>
    <dbReference type="NCBI Taxonomy" id="2840478"/>
    <lineage>
        <taxon>Bacteria</taxon>
        <taxon>Bacillati</taxon>
        <taxon>Actinomycetota</taxon>
        <taxon>Actinomycetes</taxon>
        <taxon>Micrococcales</taxon>
        <taxon>Micrococcaceae</taxon>
        <taxon>Rothia</taxon>
    </lineage>
</organism>
<reference evidence="3" key="1">
    <citation type="journal article" date="2021" name="PeerJ">
        <title>Extensive microbial diversity within the chicken gut microbiome revealed by metagenomics and culture.</title>
        <authorList>
            <person name="Gilroy R."/>
            <person name="Ravi A."/>
            <person name="Getino M."/>
            <person name="Pursley I."/>
            <person name="Horton D.L."/>
            <person name="Alikhan N.F."/>
            <person name="Baker D."/>
            <person name="Gharbi K."/>
            <person name="Hall N."/>
            <person name="Watson M."/>
            <person name="Adriaenssens E.M."/>
            <person name="Foster-Nyarko E."/>
            <person name="Jarju S."/>
            <person name="Secka A."/>
            <person name="Antonio M."/>
            <person name="Oren A."/>
            <person name="Chaudhuri R.R."/>
            <person name="La Ragione R."/>
            <person name="Hildebrand F."/>
            <person name="Pallen M.J."/>
        </authorList>
    </citation>
    <scope>NUCLEOTIDE SEQUENCE</scope>
    <source>
        <strain evidence="3">ChiHjej12B11-9195</strain>
    </source>
</reference>
<proteinExistence type="predicted"/>
<accession>A0A9D1ZRS7</accession>
<evidence type="ECO:0000313" key="4">
    <source>
        <dbReference type="Proteomes" id="UP000824134"/>
    </source>
</evidence>
<evidence type="ECO:0000313" key="3">
    <source>
        <dbReference type="EMBL" id="HIY94962.1"/>
    </source>
</evidence>
<dbReference type="Proteomes" id="UP000824134">
    <property type="component" value="Unassembled WGS sequence"/>
</dbReference>
<protein>
    <submittedName>
        <fullName evidence="3">Uncharacterized protein</fullName>
    </submittedName>
</protein>
<feature type="coiled-coil region" evidence="1">
    <location>
        <begin position="60"/>
        <end position="94"/>
    </location>
</feature>
<gene>
    <name evidence="3" type="ORF">H9821_04770</name>
</gene>
<evidence type="ECO:0000256" key="2">
    <source>
        <dbReference type="SAM" id="MobiDB-lite"/>
    </source>
</evidence>
<keyword evidence="1" id="KW-0175">Coiled coil</keyword>
<reference evidence="3" key="2">
    <citation type="submission" date="2021-04" db="EMBL/GenBank/DDBJ databases">
        <authorList>
            <person name="Gilroy R."/>
        </authorList>
    </citation>
    <scope>NUCLEOTIDE SEQUENCE</scope>
    <source>
        <strain evidence="3">ChiHjej12B11-9195</strain>
    </source>
</reference>
<dbReference type="EMBL" id="DXCN01000039">
    <property type="protein sequence ID" value="HIY94962.1"/>
    <property type="molecule type" value="Genomic_DNA"/>
</dbReference>
<feature type="region of interest" description="Disordered" evidence="2">
    <location>
        <begin position="129"/>
        <end position="149"/>
    </location>
</feature>
<evidence type="ECO:0000256" key="1">
    <source>
        <dbReference type="SAM" id="Coils"/>
    </source>
</evidence>
<name>A0A9D1ZRS7_9MICC</name>
<comment type="caution">
    <text evidence="3">The sequence shown here is derived from an EMBL/GenBank/DDBJ whole genome shotgun (WGS) entry which is preliminary data.</text>
</comment>